<reference evidence="5" key="1">
    <citation type="submission" date="2024-07" db="EMBL/GenBank/DDBJ databases">
        <title>Complete genome sequences of cellulolytic bacteria, Kitasatospora sp. CMC57 and Streptomyces sp. CMC78, isolated from Japanese agricultural soil.</title>
        <authorList>
            <person name="Hashimoto T."/>
            <person name="Ito M."/>
            <person name="Iwamoto M."/>
            <person name="Fukahori D."/>
            <person name="Shoda T."/>
            <person name="Sakoda M."/>
            <person name="Morohoshi T."/>
            <person name="Mitsuboshi M."/>
            <person name="Nishizawa T."/>
        </authorList>
    </citation>
    <scope>NUCLEOTIDE SEQUENCE</scope>
    <source>
        <strain evidence="5">CMC57</strain>
    </source>
</reference>
<dbReference type="InterPro" id="IPR009100">
    <property type="entry name" value="AcylCoA_DH/oxidase_NM_dom_sf"/>
</dbReference>
<dbReference type="Gene3D" id="2.40.110.10">
    <property type="entry name" value="Butyryl-CoA Dehydrogenase, subunit A, domain 2"/>
    <property type="match status" value="1"/>
</dbReference>
<dbReference type="EMBL" id="AP035881">
    <property type="protein sequence ID" value="BFP44314.1"/>
    <property type="molecule type" value="Genomic_DNA"/>
</dbReference>
<dbReference type="GO" id="GO:0050660">
    <property type="term" value="F:flavin adenine dinucleotide binding"/>
    <property type="evidence" value="ECO:0007669"/>
    <property type="project" value="InterPro"/>
</dbReference>
<dbReference type="AlphaFoldDB" id="A0AB33JM08"/>
<dbReference type="SUPFAM" id="SSF47203">
    <property type="entry name" value="Acyl-CoA dehydrogenase C-terminal domain-like"/>
    <property type="match status" value="1"/>
</dbReference>
<evidence type="ECO:0000256" key="2">
    <source>
        <dbReference type="ARBA" id="ARBA00049661"/>
    </source>
</evidence>
<dbReference type="GO" id="GO:0005737">
    <property type="term" value="C:cytoplasm"/>
    <property type="evidence" value="ECO:0007669"/>
    <property type="project" value="TreeGrafter"/>
</dbReference>
<dbReference type="PIRSF" id="PIRSF016578">
    <property type="entry name" value="HsaA"/>
    <property type="match status" value="1"/>
</dbReference>
<dbReference type="PANTHER" id="PTHR48083:SF19">
    <property type="entry name" value="FLAVIN-DEPENDENT MONOOXYGENASE, OXYGENASE SUBUNIT HSAA"/>
    <property type="match status" value="1"/>
</dbReference>
<sequence length="394" mass="42997">MAIIEAPAAAELVRRATELVPLIRKHAAWQEENRTLHEEVLQAVTDAGLMKMRVPVRYGGYESDVRTVCEVISELARGDGSIGWTVSTMTISSWLAGLFPDEVQDEIFADPDVRIGSSVSPNGVAVPAEGGAGLTGRWPFSTGVLHSQWFIHSAVLAGADGGFSPVLIAVPTSDMTVVDDWHTVGLRGTGSVTTTVQDLFVPEARILPMLPLVLQNQHRSELNAGSPMWRAPFSPITAAGAAAVPLGMARAAQEVFFERLPNRKITYTTYERQAEAPLTHRQVAEAAMKIDEAEFHVLRAAERVDRKVRNGEDWSIEERALARMEMGASTRRAKEAVDVLNTASGGSSIYSDHPMQRIERDVQTISLHGVLHPNTNLELYGRVLCGLEPNTHLL</sequence>
<dbReference type="RefSeq" id="WP_407986915.1">
    <property type="nucleotide sequence ID" value="NZ_AP035881.2"/>
</dbReference>
<dbReference type="Pfam" id="PF02771">
    <property type="entry name" value="Acyl-CoA_dh_N"/>
    <property type="match status" value="1"/>
</dbReference>
<protein>
    <submittedName>
        <fullName evidence="5">Acyl-CoA dehydrogenase family protein</fullName>
    </submittedName>
</protein>
<feature type="domain" description="Acyl-CoA dehydrogenase C-terminal" evidence="4">
    <location>
        <begin position="240"/>
        <end position="371"/>
    </location>
</feature>
<dbReference type="Gene3D" id="1.10.540.10">
    <property type="entry name" value="Acyl-CoA dehydrogenase/oxidase, N-terminal domain"/>
    <property type="match status" value="1"/>
</dbReference>
<comment type="similarity">
    <text evidence="2">Belongs to the HpaH/HsaA monooxygenase family.</text>
</comment>
<name>A0AB33JM08_9ACTN</name>
<dbReference type="Pfam" id="PF08028">
    <property type="entry name" value="Acyl-CoA_dh_2"/>
    <property type="match status" value="1"/>
</dbReference>
<accession>A0AB33JM08</accession>
<gene>
    <name evidence="5" type="ORF">KCMC57_06820</name>
</gene>
<feature type="domain" description="Acyl-CoA dehydrogenase/oxidase N-terminal" evidence="3">
    <location>
        <begin position="24"/>
        <end position="91"/>
    </location>
</feature>
<keyword evidence="1" id="KW-0560">Oxidoreductase</keyword>
<dbReference type="PANTHER" id="PTHR48083">
    <property type="entry name" value="MEDIUM-CHAIN SPECIFIC ACYL-COA DEHYDROGENASE, MITOCHONDRIAL-RELATED"/>
    <property type="match status" value="1"/>
</dbReference>
<dbReference type="GO" id="GO:0003995">
    <property type="term" value="F:acyl-CoA dehydrogenase activity"/>
    <property type="evidence" value="ECO:0007669"/>
    <property type="project" value="TreeGrafter"/>
</dbReference>
<dbReference type="InterPro" id="IPR050741">
    <property type="entry name" value="Acyl-CoA_dehydrogenase"/>
</dbReference>
<evidence type="ECO:0000259" key="3">
    <source>
        <dbReference type="Pfam" id="PF02771"/>
    </source>
</evidence>
<evidence type="ECO:0000259" key="4">
    <source>
        <dbReference type="Pfam" id="PF08028"/>
    </source>
</evidence>
<dbReference type="InterPro" id="IPR013107">
    <property type="entry name" value="Acyl-CoA_DH_C"/>
</dbReference>
<evidence type="ECO:0000313" key="5">
    <source>
        <dbReference type="EMBL" id="BFP44314.1"/>
    </source>
</evidence>
<dbReference type="InterPro" id="IPR046373">
    <property type="entry name" value="Acyl-CoA_Oxase/DH_mid-dom_sf"/>
</dbReference>
<dbReference type="InterPro" id="IPR036250">
    <property type="entry name" value="AcylCo_DH-like_C"/>
</dbReference>
<dbReference type="GO" id="GO:0016712">
    <property type="term" value="F:oxidoreductase activity, acting on paired donors, with incorporation or reduction of molecular oxygen, reduced flavin or flavoprotein as one donor, and incorporation of one atom of oxygen"/>
    <property type="evidence" value="ECO:0007669"/>
    <property type="project" value="TreeGrafter"/>
</dbReference>
<dbReference type="InterPro" id="IPR037069">
    <property type="entry name" value="AcylCoA_DH/ox_N_sf"/>
</dbReference>
<proteinExistence type="inferred from homology"/>
<dbReference type="Gene3D" id="1.20.140.10">
    <property type="entry name" value="Butyryl-CoA Dehydrogenase, subunit A, domain 3"/>
    <property type="match status" value="1"/>
</dbReference>
<dbReference type="SUPFAM" id="SSF56645">
    <property type="entry name" value="Acyl-CoA dehydrogenase NM domain-like"/>
    <property type="match status" value="1"/>
</dbReference>
<organism evidence="5">
    <name type="scientific">Kitasatospora sp. CMC57</name>
    <dbReference type="NCBI Taxonomy" id="3231513"/>
    <lineage>
        <taxon>Bacteria</taxon>
        <taxon>Bacillati</taxon>
        <taxon>Actinomycetota</taxon>
        <taxon>Actinomycetes</taxon>
        <taxon>Kitasatosporales</taxon>
        <taxon>Streptomycetaceae</taxon>
        <taxon>Kitasatospora</taxon>
    </lineage>
</organism>
<evidence type="ECO:0000256" key="1">
    <source>
        <dbReference type="ARBA" id="ARBA00023002"/>
    </source>
</evidence>
<dbReference type="InterPro" id="IPR013786">
    <property type="entry name" value="AcylCoA_DH/ox_N"/>
</dbReference>
<dbReference type="GO" id="GO:0033539">
    <property type="term" value="P:fatty acid beta-oxidation using acyl-CoA dehydrogenase"/>
    <property type="evidence" value="ECO:0007669"/>
    <property type="project" value="TreeGrafter"/>
</dbReference>